<proteinExistence type="predicted"/>
<accession>A0ABV4UNV0</accession>
<dbReference type="RefSeq" id="WP_373972258.1">
    <property type="nucleotide sequence ID" value="NZ_JBHDLJ010000008.1"/>
</dbReference>
<dbReference type="InterPro" id="IPR036770">
    <property type="entry name" value="Ankyrin_rpt-contain_sf"/>
</dbReference>
<evidence type="ECO:0000256" key="3">
    <source>
        <dbReference type="PROSITE-ProRule" id="PRU00023"/>
    </source>
</evidence>
<evidence type="ECO:0000256" key="1">
    <source>
        <dbReference type="ARBA" id="ARBA00022737"/>
    </source>
</evidence>
<dbReference type="InterPro" id="IPR002110">
    <property type="entry name" value="Ankyrin_rpt"/>
</dbReference>
<keyword evidence="2 3" id="KW-0040">ANK repeat</keyword>
<evidence type="ECO:0000256" key="2">
    <source>
        <dbReference type="ARBA" id="ARBA00023043"/>
    </source>
</evidence>
<sequence>MTQDPQGATPGLTEEELAFLHSTFDLARSGDAEKLLALVDQGLPANLTNPNGDTLAILAAYNGHDALVRGLLERGADVNRLNDKDQSALTCAVFRQNEPLVRHLLEHGADPRLGRQNAVAVAEMFSLPEMARVIGEYL</sequence>
<comment type="caution">
    <text evidence="4">The sequence shown here is derived from an EMBL/GenBank/DDBJ whole genome shotgun (WGS) entry which is preliminary data.</text>
</comment>
<gene>
    <name evidence="4" type="ORF">ACETWP_10825</name>
</gene>
<dbReference type="Gene3D" id="1.25.40.20">
    <property type="entry name" value="Ankyrin repeat-containing domain"/>
    <property type="match status" value="1"/>
</dbReference>
<dbReference type="PROSITE" id="PS50088">
    <property type="entry name" value="ANK_REPEAT"/>
    <property type="match status" value="1"/>
</dbReference>
<keyword evidence="1" id="KW-0677">Repeat</keyword>
<dbReference type="Pfam" id="PF12796">
    <property type="entry name" value="Ank_2"/>
    <property type="match status" value="1"/>
</dbReference>
<keyword evidence="5" id="KW-1185">Reference proteome</keyword>
<dbReference type="EMBL" id="JBHDLJ010000008">
    <property type="protein sequence ID" value="MFB0835082.1"/>
    <property type="molecule type" value="Genomic_DNA"/>
</dbReference>
<reference evidence="4 5" key="1">
    <citation type="submission" date="2024-09" db="EMBL/GenBank/DDBJ databases">
        <authorList>
            <person name="Salinas-Garcia M.A."/>
            <person name="Prieme A."/>
        </authorList>
    </citation>
    <scope>NUCLEOTIDE SEQUENCE [LARGE SCALE GENOMIC DNA]</scope>
    <source>
        <strain evidence="4 5">DSM 21081</strain>
    </source>
</reference>
<name>A0ABV4UNV0_9MICC</name>
<protein>
    <submittedName>
        <fullName evidence="4">Ankyrin repeat domain-containing protein</fullName>
    </submittedName>
</protein>
<dbReference type="PROSITE" id="PS50297">
    <property type="entry name" value="ANK_REP_REGION"/>
    <property type="match status" value="1"/>
</dbReference>
<dbReference type="PANTHER" id="PTHR24171">
    <property type="entry name" value="ANKYRIN REPEAT DOMAIN-CONTAINING PROTEIN 39-RELATED"/>
    <property type="match status" value="1"/>
</dbReference>
<organism evidence="4 5">
    <name type="scientific">Arthrobacter halodurans</name>
    <dbReference type="NCBI Taxonomy" id="516699"/>
    <lineage>
        <taxon>Bacteria</taxon>
        <taxon>Bacillati</taxon>
        <taxon>Actinomycetota</taxon>
        <taxon>Actinomycetes</taxon>
        <taxon>Micrococcales</taxon>
        <taxon>Micrococcaceae</taxon>
        <taxon>Arthrobacter</taxon>
    </lineage>
</organism>
<dbReference type="SUPFAM" id="SSF48403">
    <property type="entry name" value="Ankyrin repeat"/>
    <property type="match status" value="1"/>
</dbReference>
<evidence type="ECO:0000313" key="4">
    <source>
        <dbReference type="EMBL" id="MFB0835082.1"/>
    </source>
</evidence>
<dbReference type="Proteomes" id="UP001575652">
    <property type="component" value="Unassembled WGS sequence"/>
</dbReference>
<feature type="repeat" description="ANK" evidence="3">
    <location>
        <begin position="51"/>
        <end position="83"/>
    </location>
</feature>
<evidence type="ECO:0000313" key="5">
    <source>
        <dbReference type="Proteomes" id="UP001575652"/>
    </source>
</evidence>
<dbReference type="SMART" id="SM00248">
    <property type="entry name" value="ANK"/>
    <property type="match status" value="2"/>
</dbReference>